<keyword evidence="1" id="KW-1133">Transmembrane helix</keyword>
<gene>
    <name evidence="2" type="ORF">SJAV_12140</name>
</gene>
<name>A0AAT9GQZ2_9CREN</name>
<evidence type="ECO:0000313" key="2">
    <source>
        <dbReference type="EMBL" id="BFH73270.1"/>
    </source>
</evidence>
<organism evidence="2">
    <name type="scientific">Sulfurisphaera javensis</name>
    <dbReference type="NCBI Taxonomy" id="2049879"/>
    <lineage>
        <taxon>Archaea</taxon>
        <taxon>Thermoproteota</taxon>
        <taxon>Thermoprotei</taxon>
        <taxon>Sulfolobales</taxon>
        <taxon>Sulfolobaceae</taxon>
        <taxon>Sulfurisphaera</taxon>
    </lineage>
</organism>
<dbReference type="AlphaFoldDB" id="A0AAT9GQZ2"/>
<reference evidence="2" key="1">
    <citation type="submission" date="2024-03" db="EMBL/GenBank/DDBJ databases">
        <title>Complete genome sequence of Sulfurisphaera javensis strain KD-1.</title>
        <authorList>
            <person name="Sakai H."/>
            <person name="Nur N."/>
            <person name="Suwanto A."/>
            <person name="Kurosawa N."/>
        </authorList>
    </citation>
    <scope>NUCLEOTIDE SEQUENCE</scope>
    <source>
        <strain evidence="2">KD-1</strain>
    </source>
</reference>
<dbReference type="EMBL" id="AP031322">
    <property type="protein sequence ID" value="BFH73270.1"/>
    <property type="molecule type" value="Genomic_DNA"/>
</dbReference>
<evidence type="ECO:0000256" key="1">
    <source>
        <dbReference type="SAM" id="Phobius"/>
    </source>
</evidence>
<sequence>MESVTSFILVMATVVLGLVAVGLFASYGSITYANTVSLKQAQEYSAGLRITVGKVDGNEVPVLINDYDYNGSIYLVAFYSKYNNPNYFTSQYAEINSTASLSGNAKINSLNNGILYEGQISYYKTYTGDLQLVSVKPGYYTILWIIIGYYEVGYEVIQ</sequence>
<evidence type="ECO:0008006" key="3">
    <source>
        <dbReference type="Google" id="ProtNLM"/>
    </source>
</evidence>
<dbReference type="GeneID" id="92354148"/>
<keyword evidence="1" id="KW-0812">Transmembrane</keyword>
<accession>A0AAT9GQZ2</accession>
<proteinExistence type="predicted"/>
<dbReference type="KEGG" id="sjv:SJAV_12140"/>
<dbReference type="RefSeq" id="WP_369611422.1">
    <property type="nucleotide sequence ID" value="NZ_AP031322.1"/>
</dbReference>
<protein>
    <recommendedName>
        <fullName evidence="3">Archaeal Type IV pilin N-terminal domain-containing protein</fullName>
    </recommendedName>
</protein>
<feature type="transmembrane region" description="Helical" evidence="1">
    <location>
        <begin position="6"/>
        <end position="30"/>
    </location>
</feature>
<keyword evidence="1" id="KW-0472">Membrane</keyword>